<dbReference type="InterPro" id="IPR029144">
    <property type="entry name" value="Thr_synth_N"/>
</dbReference>
<dbReference type="Gene3D" id="3.40.50.1100">
    <property type="match status" value="2"/>
</dbReference>
<evidence type="ECO:0000256" key="2">
    <source>
        <dbReference type="ARBA" id="ARBA00005517"/>
    </source>
</evidence>
<feature type="domain" description="Threonine synthase N-terminal" evidence="7">
    <location>
        <begin position="2"/>
        <end position="79"/>
    </location>
</feature>
<name>A0A9D2GRF3_9BACT</name>
<dbReference type="AlphaFoldDB" id="A0A9D2GRF3"/>
<dbReference type="InterPro" id="IPR051166">
    <property type="entry name" value="Threonine_Synthase"/>
</dbReference>
<dbReference type="CDD" id="cd01560">
    <property type="entry name" value="Thr-synth_2"/>
    <property type="match status" value="1"/>
</dbReference>
<dbReference type="Proteomes" id="UP000824176">
    <property type="component" value="Unassembled WGS sequence"/>
</dbReference>
<dbReference type="Pfam" id="PF24857">
    <property type="entry name" value="THR4_C"/>
    <property type="match status" value="1"/>
</dbReference>
<gene>
    <name evidence="8" type="ORF">H9804_01480</name>
</gene>
<keyword evidence="3 6" id="KW-0663">Pyridoxal phosphate</keyword>
<accession>A0A9D2GRF3</accession>
<dbReference type="InterPro" id="IPR004450">
    <property type="entry name" value="Thr_synthase-like"/>
</dbReference>
<dbReference type="PANTHER" id="PTHR42690">
    <property type="entry name" value="THREONINE SYNTHASE FAMILY MEMBER"/>
    <property type="match status" value="1"/>
</dbReference>
<comment type="similarity">
    <text evidence="2">Belongs to the threonine synthase family.</text>
</comment>
<evidence type="ECO:0000256" key="5">
    <source>
        <dbReference type="NCBIfam" id="TIGR00260"/>
    </source>
</evidence>
<dbReference type="PANTHER" id="PTHR42690:SF1">
    <property type="entry name" value="THREONINE SYNTHASE-LIKE 2"/>
    <property type="match status" value="1"/>
</dbReference>
<dbReference type="EMBL" id="DXAQ01000022">
    <property type="protein sequence ID" value="HIZ88588.1"/>
    <property type="molecule type" value="Genomic_DNA"/>
</dbReference>
<evidence type="ECO:0000313" key="9">
    <source>
        <dbReference type="Proteomes" id="UP000824176"/>
    </source>
</evidence>
<evidence type="ECO:0000256" key="1">
    <source>
        <dbReference type="ARBA" id="ARBA00001933"/>
    </source>
</evidence>
<dbReference type="Gene3D" id="3.90.1380.10">
    <property type="entry name" value="Threonine synthase, N-terminal domain"/>
    <property type="match status" value="1"/>
</dbReference>
<dbReference type="NCBIfam" id="TIGR00260">
    <property type="entry name" value="thrC"/>
    <property type="match status" value="1"/>
</dbReference>
<evidence type="ECO:0000259" key="7">
    <source>
        <dbReference type="Pfam" id="PF14821"/>
    </source>
</evidence>
<comment type="caution">
    <text evidence="8">The sequence shown here is derived from an EMBL/GenBank/DDBJ whole genome shotgun (WGS) entry which is preliminary data.</text>
</comment>
<keyword evidence="4 8" id="KW-0456">Lyase</keyword>
<reference evidence="8" key="1">
    <citation type="journal article" date="2021" name="PeerJ">
        <title>Extensive microbial diversity within the chicken gut microbiome revealed by metagenomics and culture.</title>
        <authorList>
            <person name="Gilroy R."/>
            <person name="Ravi A."/>
            <person name="Getino M."/>
            <person name="Pursley I."/>
            <person name="Horton D.L."/>
            <person name="Alikhan N.F."/>
            <person name="Baker D."/>
            <person name="Gharbi K."/>
            <person name="Hall N."/>
            <person name="Watson M."/>
            <person name="Adriaenssens E.M."/>
            <person name="Foster-Nyarko E."/>
            <person name="Jarju S."/>
            <person name="Secka A."/>
            <person name="Antonio M."/>
            <person name="Oren A."/>
            <person name="Chaudhuri R.R."/>
            <person name="La Ragione R."/>
            <person name="Hildebrand F."/>
            <person name="Pallen M.J."/>
        </authorList>
    </citation>
    <scope>NUCLEOTIDE SEQUENCE</scope>
    <source>
        <strain evidence="8">ChiW4-1371</strain>
    </source>
</reference>
<evidence type="ECO:0000256" key="4">
    <source>
        <dbReference type="ARBA" id="ARBA00023239"/>
    </source>
</evidence>
<protein>
    <recommendedName>
        <fullName evidence="5">Threonine synthase</fullName>
        <ecNumber evidence="5">4.2.3.1</ecNumber>
    </recommendedName>
</protein>
<feature type="modified residue" description="N6-(pyridoxal phosphate)lysine" evidence="6">
    <location>
        <position position="110"/>
    </location>
</feature>
<reference evidence="8" key="2">
    <citation type="submission" date="2021-04" db="EMBL/GenBank/DDBJ databases">
        <authorList>
            <person name="Gilroy R."/>
        </authorList>
    </citation>
    <scope>NUCLEOTIDE SEQUENCE</scope>
    <source>
        <strain evidence="8">ChiW4-1371</strain>
    </source>
</reference>
<evidence type="ECO:0000313" key="8">
    <source>
        <dbReference type="EMBL" id="HIZ88588.1"/>
    </source>
</evidence>
<evidence type="ECO:0000256" key="3">
    <source>
        <dbReference type="ARBA" id="ARBA00022898"/>
    </source>
</evidence>
<sequence length="461" mass="52236">MRYKSTRGGVSGLSFEEAVMMGLASDGGLLIPEKIPFLNEKDLKHLSELPYTKLAFEIMNRYQEGIPAHDLMQIIQKSYSRYDTVNMIPVRKAAGMRIAELYHGPTYSFKDIALQFLGNLFEYILTKNGQKLNILGATSGDTGSAAIYGVKGKQNINIFMLYPANRVSQVQELQMTTTESPNVFCLEIGGNFDNCQDLVKRTFSDLEFKEEFNLGAVNSINWARILAQTVYYFWIYFKTVHRVGDEINVVVPTGNFGNVFAGYIARRMGLPISKLMIATNRNNILTRAVKFGDYSIERVHPTISPAMDIQVASNFERYLYYLYGENCEKVVDAMELLRVEKEIDIRGHLLGQLQRDFIAGEASDEQMKDTIRKVFEQSDYVVDPHTACGIYAANQMEIVADNTVCLSTAHPAKFPDVIHEVLGVWPEMPEGLRTLEERQKKSYQIMPELEDLKTFIASHAK</sequence>
<dbReference type="GO" id="GO:0004795">
    <property type="term" value="F:threonine synthase activity"/>
    <property type="evidence" value="ECO:0007669"/>
    <property type="project" value="UniProtKB-UniRule"/>
</dbReference>
<evidence type="ECO:0000256" key="6">
    <source>
        <dbReference type="PIRSR" id="PIRSR604450-51"/>
    </source>
</evidence>
<organism evidence="8 9">
    <name type="scientific">Candidatus Mucispirillum faecigallinarum</name>
    <dbReference type="NCBI Taxonomy" id="2838699"/>
    <lineage>
        <taxon>Bacteria</taxon>
        <taxon>Pseudomonadati</taxon>
        <taxon>Deferribacterota</taxon>
        <taxon>Deferribacteres</taxon>
        <taxon>Deferribacterales</taxon>
        <taxon>Mucispirillaceae</taxon>
        <taxon>Mucispirillum</taxon>
    </lineage>
</organism>
<dbReference type="EC" id="4.2.3.1" evidence="5"/>
<proteinExistence type="inferred from homology"/>
<dbReference type="InterPro" id="IPR036052">
    <property type="entry name" value="TrpB-like_PALP_sf"/>
</dbReference>
<dbReference type="Pfam" id="PF14821">
    <property type="entry name" value="Thr_synth_N"/>
    <property type="match status" value="1"/>
</dbReference>
<dbReference type="InterPro" id="IPR037158">
    <property type="entry name" value="Thr_synth_N_sf"/>
</dbReference>
<dbReference type="SUPFAM" id="SSF53686">
    <property type="entry name" value="Tryptophan synthase beta subunit-like PLP-dependent enzymes"/>
    <property type="match status" value="1"/>
</dbReference>
<dbReference type="GO" id="GO:0009088">
    <property type="term" value="P:threonine biosynthetic process"/>
    <property type="evidence" value="ECO:0007669"/>
    <property type="project" value="UniProtKB-UniRule"/>
</dbReference>
<comment type="cofactor">
    <cofactor evidence="1 6">
        <name>pyridoxal 5'-phosphate</name>
        <dbReference type="ChEBI" id="CHEBI:597326"/>
    </cofactor>
</comment>